<feature type="compositionally biased region" description="Pro residues" evidence="1">
    <location>
        <begin position="173"/>
        <end position="184"/>
    </location>
</feature>
<keyword evidence="3" id="KW-1185">Reference proteome</keyword>
<feature type="region of interest" description="Disordered" evidence="1">
    <location>
        <begin position="109"/>
        <end position="196"/>
    </location>
</feature>
<dbReference type="RefSeq" id="WP_147892333.1">
    <property type="nucleotide sequence ID" value="NZ_VRTS01000009.1"/>
</dbReference>
<dbReference type="OrthoDB" id="5800807at2"/>
<dbReference type="EMBL" id="VRTS01000009">
    <property type="protein sequence ID" value="TXK60540.1"/>
    <property type="molecule type" value="Genomic_DNA"/>
</dbReference>
<evidence type="ECO:0000313" key="3">
    <source>
        <dbReference type="Proteomes" id="UP000321248"/>
    </source>
</evidence>
<feature type="compositionally biased region" description="Acidic residues" evidence="1">
    <location>
        <begin position="128"/>
        <end position="137"/>
    </location>
</feature>
<dbReference type="Proteomes" id="UP000321248">
    <property type="component" value="Unassembled WGS sequence"/>
</dbReference>
<evidence type="ECO:0000256" key="1">
    <source>
        <dbReference type="SAM" id="MobiDB-lite"/>
    </source>
</evidence>
<protein>
    <submittedName>
        <fullName evidence="2">Uncharacterized protein</fullName>
    </submittedName>
</protein>
<comment type="caution">
    <text evidence="2">The sequence shown here is derived from an EMBL/GenBank/DDBJ whole genome shotgun (WGS) entry which is preliminary data.</text>
</comment>
<sequence length="376" mass="40265">MSDNSIAFAGMDRAGEEEIRSMFDRANAAAGGAFELGTEDSATVLVVDVDSIHGHMTWLRVQNNPDRIVVAISSRHTPHAHHCLVRPVSAESFGEVLASIAAGLPDTGAATAEEENERAEADPRPESEPESESELESLPERPRQAEPEHPLQPEASPEAEVETEAEAAAQTDEPPPANKPPAPPARKRLGDYLVPGRLPGPSRLAFPNAPELVVDPEARAYLGPTQLKGFAAYAQAAEITPEQWDPVSPEQLAALAGSHGTPQPWIRLAWLSGLYRSPGELAPGHTLDDRFGLLKWPQIEREFPRHFRIATTMMKGPATASEIAEASGAPLDEVIDFLNASLAAGQAERVVEEAPPEEPPAKGGGLLNRLKGLRGN</sequence>
<feature type="region of interest" description="Disordered" evidence="1">
    <location>
        <begin position="352"/>
        <end position="376"/>
    </location>
</feature>
<reference evidence="2 3" key="1">
    <citation type="submission" date="2019-08" db="EMBL/GenBank/DDBJ databases">
        <authorList>
            <person name="Karlyshev A.V."/>
        </authorList>
    </citation>
    <scope>NUCLEOTIDE SEQUENCE [LARGE SCALE GENOMIC DNA]</scope>
    <source>
        <strain evidence="2 3">Alg18-2.2</strain>
    </source>
</reference>
<organism evidence="2 3">
    <name type="scientific">Alkalisalibacterium limincola</name>
    <dbReference type="NCBI Taxonomy" id="2699169"/>
    <lineage>
        <taxon>Bacteria</taxon>
        <taxon>Pseudomonadati</taxon>
        <taxon>Pseudomonadota</taxon>
        <taxon>Gammaproteobacteria</taxon>
        <taxon>Lysobacterales</taxon>
        <taxon>Lysobacteraceae</taxon>
        <taxon>Alkalisalibacterium</taxon>
    </lineage>
</organism>
<feature type="compositionally biased region" description="Basic and acidic residues" evidence="1">
    <location>
        <begin position="138"/>
        <end position="151"/>
    </location>
</feature>
<name>A0A5C8KLI7_9GAMM</name>
<gene>
    <name evidence="2" type="ORF">FU658_12215</name>
</gene>
<evidence type="ECO:0000313" key="2">
    <source>
        <dbReference type="EMBL" id="TXK60540.1"/>
    </source>
</evidence>
<accession>A0A5C8KLI7</accession>
<feature type="compositionally biased region" description="Basic and acidic residues" evidence="1">
    <location>
        <begin position="118"/>
        <end position="127"/>
    </location>
</feature>
<proteinExistence type="predicted"/>
<dbReference type="AlphaFoldDB" id="A0A5C8KLI7"/>